<dbReference type="OrthoDB" id="3211041at2"/>
<comment type="caution">
    <text evidence="2">The sequence shown here is derived from an EMBL/GenBank/DDBJ whole genome shotgun (WGS) entry which is preliminary data.</text>
</comment>
<accession>A0A147KHP3</accession>
<name>A0A147KHP3_THECS</name>
<dbReference type="STRING" id="665004.AC529_10130"/>
<dbReference type="InterPro" id="IPR017938">
    <property type="entry name" value="Riboflavin_synthase-like_b-brl"/>
</dbReference>
<gene>
    <name evidence="2" type="ORF">AC529_10130</name>
</gene>
<proteinExistence type="predicted"/>
<dbReference type="InterPro" id="IPR039261">
    <property type="entry name" value="FNR_nucleotide-bd"/>
</dbReference>
<dbReference type="InterPro" id="IPR017927">
    <property type="entry name" value="FAD-bd_FR_type"/>
</dbReference>
<evidence type="ECO:0000259" key="1">
    <source>
        <dbReference type="PROSITE" id="PS51384"/>
    </source>
</evidence>
<dbReference type="InterPro" id="IPR039374">
    <property type="entry name" value="SIP_fam"/>
</dbReference>
<sequence>MTAAVSERTVQMYPLKPRVLEAVNVERITPRMVRVDFGGPDIAGLRSDNFADHVKLWFPNPDTGEHVLPVVENDRCLNFRAPGVIYRDYTVRRFDAEAGLLTIDFVAHDHGPGGRWASSAKPGDRLGVLGPRGTVYYPDYSHHVLLADETALPAAARRIEELPRDASVTAFFEVADADEEQELDAPRGARITWLHRNGAAPGTTDLLLRALEKTELPDKDVFVWVGGEADALKPIRRLLKERGLVRGRDFEVDGYWRRGVSNLDHHAADEDDE</sequence>
<dbReference type="GO" id="GO:0016491">
    <property type="term" value="F:oxidoreductase activity"/>
    <property type="evidence" value="ECO:0007669"/>
    <property type="project" value="InterPro"/>
</dbReference>
<dbReference type="SUPFAM" id="SSF63380">
    <property type="entry name" value="Riboflavin synthase domain-like"/>
    <property type="match status" value="1"/>
</dbReference>
<reference evidence="3" key="1">
    <citation type="journal article" date="2017" name="Acta Aliment.">
        <title>Plant polysaccharide degrading enzyme system of Thermpbifida cellulosilytica TB100 revealed by de novo genome project data.</title>
        <authorList>
            <person name="Toth A."/>
            <person name="Baka E."/>
            <person name="Luzics S."/>
            <person name="Bata-Vidacs I."/>
            <person name="Nagy I."/>
            <person name="Balint B."/>
            <person name="Herceg R."/>
            <person name="Olasz F."/>
            <person name="Wilk T."/>
            <person name="Nagy T."/>
            <person name="Kriszt B."/>
            <person name="Nagy I."/>
            <person name="Kukolya J."/>
        </authorList>
    </citation>
    <scope>NUCLEOTIDE SEQUENCE [LARGE SCALE GENOMIC DNA]</scope>
    <source>
        <strain evidence="3">TB100</strain>
    </source>
</reference>
<dbReference type="PATRIC" id="fig|665004.4.peg.1602"/>
<keyword evidence="3" id="KW-1185">Reference proteome</keyword>
<evidence type="ECO:0000313" key="3">
    <source>
        <dbReference type="Proteomes" id="UP000074382"/>
    </source>
</evidence>
<dbReference type="EMBL" id="LGEM01000071">
    <property type="protein sequence ID" value="KUP96823.1"/>
    <property type="molecule type" value="Genomic_DNA"/>
</dbReference>
<dbReference type="Gene3D" id="3.40.50.80">
    <property type="entry name" value="Nucleotide-binding domain of ferredoxin-NADP reductase (FNR) module"/>
    <property type="match status" value="1"/>
</dbReference>
<dbReference type="Pfam" id="PF08021">
    <property type="entry name" value="FAD_binding_9"/>
    <property type="match status" value="1"/>
</dbReference>
<dbReference type="RefSeq" id="WP_068754982.1">
    <property type="nucleotide sequence ID" value="NZ_KQ950181.1"/>
</dbReference>
<feature type="domain" description="FAD-binding FR-type" evidence="1">
    <location>
        <begin position="15"/>
        <end position="138"/>
    </location>
</feature>
<dbReference type="Pfam" id="PF04954">
    <property type="entry name" value="SIP"/>
    <property type="match status" value="1"/>
</dbReference>
<dbReference type="InterPro" id="IPR013113">
    <property type="entry name" value="SIP_FAD-bd"/>
</dbReference>
<dbReference type="PROSITE" id="PS51384">
    <property type="entry name" value="FAD_FR"/>
    <property type="match status" value="1"/>
</dbReference>
<dbReference type="PANTHER" id="PTHR30157">
    <property type="entry name" value="FERRIC REDUCTASE, NADPH-DEPENDENT"/>
    <property type="match status" value="1"/>
</dbReference>
<dbReference type="PANTHER" id="PTHR30157:SF0">
    <property type="entry name" value="NADPH-DEPENDENT FERRIC-CHELATE REDUCTASE"/>
    <property type="match status" value="1"/>
</dbReference>
<dbReference type="AlphaFoldDB" id="A0A147KHP3"/>
<dbReference type="InterPro" id="IPR007037">
    <property type="entry name" value="SIP_rossman_dom"/>
</dbReference>
<dbReference type="Gene3D" id="2.40.30.10">
    <property type="entry name" value="Translation factors"/>
    <property type="match status" value="1"/>
</dbReference>
<dbReference type="CDD" id="cd06193">
    <property type="entry name" value="siderophore_interacting"/>
    <property type="match status" value="1"/>
</dbReference>
<evidence type="ECO:0000313" key="2">
    <source>
        <dbReference type="EMBL" id="KUP96823.1"/>
    </source>
</evidence>
<protein>
    <submittedName>
        <fullName evidence="2">Iron-chelator utilization protein</fullName>
    </submittedName>
</protein>
<dbReference type="Proteomes" id="UP000074382">
    <property type="component" value="Unassembled WGS sequence"/>
</dbReference>
<organism evidence="2 3">
    <name type="scientific">Thermobifida cellulosilytica TB100</name>
    <dbReference type="NCBI Taxonomy" id="665004"/>
    <lineage>
        <taxon>Bacteria</taxon>
        <taxon>Bacillati</taxon>
        <taxon>Actinomycetota</taxon>
        <taxon>Actinomycetes</taxon>
        <taxon>Streptosporangiales</taxon>
        <taxon>Nocardiopsidaceae</taxon>
        <taxon>Thermobifida</taxon>
    </lineage>
</organism>